<name>A0A0A0ECP9_9RHOB</name>
<evidence type="ECO:0000256" key="6">
    <source>
        <dbReference type="ARBA" id="ARBA00016919"/>
    </source>
</evidence>
<dbReference type="InterPro" id="IPR045031">
    <property type="entry name" value="DHP_synth-like"/>
</dbReference>
<evidence type="ECO:0000256" key="8">
    <source>
        <dbReference type="ARBA" id="ARBA00022723"/>
    </source>
</evidence>
<evidence type="ECO:0000259" key="13">
    <source>
        <dbReference type="PROSITE" id="PS50972"/>
    </source>
</evidence>
<dbReference type="GO" id="GO:0046654">
    <property type="term" value="P:tetrahydrofolate biosynthetic process"/>
    <property type="evidence" value="ECO:0007669"/>
    <property type="project" value="UniProtKB-UniPathway"/>
</dbReference>
<dbReference type="GO" id="GO:0004156">
    <property type="term" value="F:dihydropteroate synthase activity"/>
    <property type="evidence" value="ECO:0007669"/>
    <property type="project" value="UniProtKB-EC"/>
</dbReference>
<dbReference type="GO" id="GO:0046872">
    <property type="term" value="F:metal ion binding"/>
    <property type="evidence" value="ECO:0007669"/>
    <property type="project" value="UniProtKB-KW"/>
</dbReference>
<organism evidence="14 15">
    <name type="scientific">Pseudooceanicola atlanticus</name>
    <dbReference type="NCBI Taxonomy" id="1461694"/>
    <lineage>
        <taxon>Bacteria</taxon>
        <taxon>Pseudomonadati</taxon>
        <taxon>Pseudomonadota</taxon>
        <taxon>Alphaproteobacteria</taxon>
        <taxon>Rhodobacterales</taxon>
        <taxon>Paracoccaceae</taxon>
        <taxon>Pseudooceanicola</taxon>
    </lineage>
</organism>
<comment type="caution">
    <text evidence="14">The sequence shown here is derived from an EMBL/GenBank/DDBJ whole genome shotgun (WGS) entry which is preliminary data.</text>
</comment>
<dbReference type="STRING" id="1461694.ATO9_13865"/>
<dbReference type="GO" id="GO:0005829">
    <property type="term" value="C:cytosol"/>
    <property type="evidence" value="ECO:0007669"/>
    <property type="project" value="TreeGrafter"/>
</dbReference>
<dbReference type="Pfam" id="PF00809">
    <property type="entry name" value="Pterin_bind"/>
    <property type="match status" value="1"/>
</dbReference>
<keyword evidence="9 12" id="KW-0460">Magnesium</keyword>
<accession>A0A0A0ECP9</accession>
<dbReference type="UniPathway" id="UPA00077">
    <property type="reaction ID" value="UER00156"/>
</dbReference>
<dbReference type="PROSITE" id="PS50972">
    <property type="entry name" value="PTERIN_BINDING"/>
    <property type="match status" value="1"/>
</dbReference>
<evidence type="ECO:0000256" key="4">
    <source>
        <dbReference type="ARBA" id="ARBA00009503"/>
    </source>
</evidence>
<gene>
    <name evidence="14" type="ORF">ATO9_13865</name>
</gene>
<dbReference type="PROSITE" id="PS00792">
    <property type="entry name" value="DHPS_1"/>
    <property type="match status" value="1"/>
</dbReference>
<protein>
    <recommendedName>
        <fullName evidence="6 12">Dihydropteroate synthase</fullName>
        <shortName evidence="12">DHPS</shortName>
        <ecNumber evidence="5 12">2.5.1.15</ecNumber>
    </recommendedName>
    <alternativeName>
        <fullName evidence="11 12">Dihydropteroate pyrophosphorylase</fullName>
    </alternativeName>
</protein>
<comment type="catalytic activity">
    <reaction evidence="1">
        <text>(7,8-dihydropterin-6-yl)methyl diphosphate + 4-aminobenzoate = 7,8-dihydropteroate + diphosphate</text>
        <dbReference type="Rhea" id="RHEA:19949"/>
        <dbReference type="ChEBI" id="CHEBI:17836"/>
        <dbReference type="ChEBI" id="CHEBI:17839"/>
        <dbReference type="ChEBI" id="CHEBI:33019"/>
        <dbReference type="ChEBI" id="CHEBI:72950"/>
        <dbReference type="EC" id="2.5.1.15"/>
    </reaction>
</comment>
<keyword evidence="8 12" id="KW-0479">Metal-binding</keyword>
<comment type="function">
    <text evidence="12">Catalyzes the condensation of para-aminobenzoate (pABA) with 6-hydroxymethyl-7,8-dihydropterin diphosphate (DHPt-PP) to form 7,8-dihydropteroate (H2Pte), the immediate precursor of folate derivatives.</text>
</comment>
<sequence>MVTAGTDPVGLPLAGQAHARFASVEPIRAEHRGHVMPSEALPETHQARLSTVRSDICGLSMDRPRVMAILNVTPDSFSDGGDHSGLDAAVIQARRLAESADILDIGGESTRPGAEEVPVDEEIRRTVPVIETLRAAGISLPISIDTRKAAVARAALAAGADMVNDVSALGFDPEMAPFVAESGVPVCLMHASGTPDVMQQDPRYADVLVEVLEALEARVEVAERAGIERSRIIVDPGIGFGKRLPHNLTLLRGLSAFHDLGCPVLLGASRKRFIGTIGGAEDAKTRMPGSLAVALMAAAQGAQIIRVHDSAETAQALRLHLAMTAGYEEKDA</sequence>
<evidence type="ECO:0000256" key="12">
    <source>
        <dbReference type="RuleBase" id="RU361205"/>
    </source>
</evidence>
<reference evidence="14 15" key="1">
    <citation type="journal article" date="2015" name="Antonie Van Leeuwenhoek">
        <title>Pseudooceanicola atlanticus gen. nov. sp. nov., isolated from surface seawater of the Atlantic Ocean and reclassification of Oceanicola batsensis, Oceanicola marinus, Oceanicola nitratireducens, Oceanicola nanhaiensis, Oceanicola antarcticus and Oceanicola flagellatus, as Pseudooceanicola batsensis comb. nov., Pseudooceanicola marinus comb. nov., Pseudooceanicola nitratireducens comb. nov., Pseudooceanicola nanhaiensis comb. nov., Pseudooceanicola antarcticus comb. nov., and Pseudooceanicola flagellatus comb. nov.</title>
        <authorList>
            <person name="Lai Q."/>
            <person name="Li G."/>
            <person name="Liu X."/>
            <person name="Du Y."/>
            <person name="Sun F."/>
            <person name="Shao Z."/>
        </authorList>
    </citation>
    <scope>NUCLEOTIDE SEQUENCE [LARGE SCALE GENOMIC DNA]</scope>
    <source>
        <strain evidence="14 15">22II-s11g</strain>
    </source>
</reference>
<dbReference type="InterPro" id="IPR000489">
    <property type="entry name" value="Pterin-binding_dom"/>
</dbReference>
<comment type="pathway">
    <text evidence="3 12">Cofactor biosynthesis; tetrahydrofolate biosynthesis; 7,8-dihydrofolate from 2-amino-4-hydroxy-6-hydroxymethyl-7,8-dihydropteridine diphosphate and 4-aminobenzoate: step 1/2.</text>
</comment>
<dbReference type="NCBIfam" id="TIGR01496">
    <property type="entry name" value="DHPS"/>
    <property type="match status" value="1"/>
</dbReference>
<feature type="domain" description="Pterin-binding" evidence="13">
    <location>
        <begin position="64"/>
        <end position="318"/>
    </location>
</feature>
<dbReference type="EMBL" id="AQQX01000005">
    <property type="protein sequence ID" value="KGM48065.1"/>
    <property type="molecule type" value="Genomic_DNA"/>
</dbReference>
<comment type="cofactor">
    <cofactor evidence="2 12">
        <name>Mg(2+)</name>
        <dbReference type="ChEBI" id="CHEBI:18420"/>
    </cofactor>
</comment>
<proteinExistence type="inferred from homology"/>
<keyword evidence="15" id="KW-1185">Reference proteome</keyword>
<dbReference type="PANTHER" id="PTHR20941:SF1">
    <property type="entry name" value="FOLIC ACID SYNTHESIS PROTEIN FOL1"/>
    <property type="match status" value="1"/>
</dbReference>
<dbReference type="CDD" id="cd00739">
    <property type="entry name" value="DHPS"/>
    <property type="match status" value="1"/>
</dbReference>
<dbReference type="Gene3D" id="3.20.20.20">
    <property type="entry name" value="Dihydropteroate synthase-like"/>
    <property type="match status" value="1"/>
</dbReference>
<evidence type="ECO:0000313" key="14">
    <source>
        <dbReference type="EMBL" id="KGM48065.1"/>
    </source>
</evidence>
<dbReference type="FunFam" id="3.20.20.20:FF:000006">
    <property type="entry name" value="Dihydropteroate synthase"/>
    <property type="match status" value="1"/>
</dbReference>
<evidence type="ECO:0000256" key="11">
    <source>
        <dbReference type="ARBA" id="ARBA00030193"/>
    </source>
</evidence>
<comment type="similarity">
    <text evidence="4 12">Belongs to the DHPS family.</text>
</comment>
<evidence type="ECO:0000256" key="1">
    <source>
        <dbReference type="ARBA" id="ARBA00000012"/>
    </source>
</evidence>
<evidence type="ECO:0000313" key="15">
    <source>
        <dbReference type="Proteomes" id="UP000030004"/>
    </source>
</evidence>
<evidence type="ECO:0000256" key="7">
    <source>
        <dbReference type="ARBA" id="ARBA00022679"/>
    </source>
</evidence>
<dbReference type="GO" id="GO:0046656">
    <property type="term" value="P:folic acid biosynthetic process"/>
    <property type="evidence" value="ECO:0007669"/>
    <property type="project" value="UniProtKB-KW"/>
</dbReference>
<dbReference type="InterPro" id="IPR011005">
    <property type="entry name" value="Dihydropteroate_synth-like_sf"/>
</dbReference>
<dbReference type="eggNOG" id="COG0294">
    <property type="taxonomic scope" value="Bacteria"/>
</dbReference>
<dbReference type="EC" id="2.5.1.15" evidence="5 12"/>
<evidence type="ECO:0000256" key="9">
    <source>
        <dbReference type="ARBA" id="ARBA00022842"/>
    </source>
</evidence>
<dbReference type="Proteomes" id="UP000030004">
    <property type="component" value="Unassembled WGS sequence"/>
</dbReference>
<dbReference type="AlphaFoldDB" id="A0A0A0ECP9"/>
<evidence type="ECO:0000256" key="5">
    <source>
        <dbReference type="ARBA" id="ARBA00012458"/>
    </source>
</evidence>
<keyword evidence="10 12" id="KW-0289">Folate biosynthesis</keyword>
<evidence type="ECO:0000256" key="10">
    <source>
        <dbReference type="ARBA" id="ARBA00022909"/>
    </source>
</evidence>
<keyword evidence="7 12" id="KW-0808">Transferase</keyword>
<dbReference type="SUPFAM" id="SSF51717">
    <property type="entry name" value="Dihydropteroate synthetase-like"/>
    <property type="match status" value="1"/>
</dbReference>
<evidence type="ECO:0000256" key="2">
    <source>
        <dbReference type="ARBA" id="ARBA00001946"/>
    </source>
</evidence>
<dbReference type="InterPro" id="IPR006390">
    <property type="entry name" value="DHP_synth_dom"/>
</dbReference>
<dbReference type="PANTHER" id="PTHR20941">
    <property type="entry name" value="FOLATE SYNTHESIS PROTEINS"/>
    <property type="match status" value="1"/>
</dbReference>
<evidence type="ECO:0000256" key="3">
    <source>
        <dbReference type="ARBA" id="ARBA00004763"/>
    </source>
</evidence>